<dbReference type="EC" id="4.1.1.130" evidence="6"/>
<comment type="subcellular location">
    <subcellularLocation>
        <location evidence="6">Mitochondrion inner membrane</location>
        <topology evidence="6">Peripheral membrane protein</topology>
        <orientation evidence="6">Matrix side</orientation>
    </subcellularLocation>
</comment>
<dbReference type="InterPro" id="IPR027540">
    <property type="entry name" value="Coq4_euk"/>
</dbReference>
<keyword evidence="3 6" id="KW-0496">Mitochondrion</keyword>
<reference evidence="7 8" key="1">
    <citation type="journal article" date="2021" name="MBio">
        <title>A New Model Trypanosomatid, Novymonas esmeraldas: Genomic Perception of Its 'Candidatus Pandoraea novymonadis' Endosymbiont.</title>
        <authorList>
            <person name="Zakharova A."/>
            <person name="Saura A."/>
            <person name="Butenko A."/>
            <person name="Podesvova L."/>
            <person name="Warmusova S."/>
            <person name="Kostygov A.Y."/>
            <person name="Nenarokova A."/>
            <person name="Lukes J."/>
            <person name="Opperdoes F.R."/>
            <person name="Yurchenko V."/>
        </authorList>
    </citation>
    <scope>NUCLEOTIDE SEQUENCE [LARGE SCALE GENOMIC DNA]</scope>
    <source>
        <strain evidence="7 8">E262AT.01</strain>
    </source>
</reference>
<evidence type="ECO:0000256" key="1">
    <source>
        <dbReference type="ARBA" id="ARBA00022688"/>
    </source>
</evidence>
<organism evidence="7 8">
    <name type="scientific">Novymonas esmeraldas</name>
    <dbReference type="NCBI Taxonomy" id="1808958"/>
    <lineage>
        <taxon>Eukaryota</taxon>
        <taxon>Discoba</taxon>
        <taxon>Euglenozoa</taxon>
        <taxon>Kinetoplastea</taxon>
        <taxon>Metakinetoplastina</taxon>
        <taxon>Trypanosomatida</taxon>
        <taxon>Trypanosomatidae</taxon>
        <taxon>Novymonas</taxon>
    </lineage>
</organism>
<feature type="binding site" evidence="6">
    <location>
        <position position="144"/>
    </location>
    <ligand>
        <name>Zn(2+)</name>
        <dbReference type="ChEBI" id="CHEBI:29105"/>
    </ligand>
</feature>
<name>A0AAW0EV31_9TRYP</name>
<keyword evidence="4 6" id="KW-0472">Membrane</keyword>
<feature type="binding site" evidence="6">
    <location>
        <position position="129"/>
    </location>
    <ligand>
        <name>Zn(2+)</name>
        <dbReference type="ChEBI" id="CHEBI:29105"/>
    </ligand>
</feature>
<dbReference type="AlphaFoldDB" id="A0AAW0EV31"/>
<evidence type="ECO:0000256" key="4">
    <source>
        <dbReference type="ARBA" id="ARBA00023136"/>
    </source>
</evidence>
<keyword evidence="2 6" id="KW-0999">Mitochondrion inner membrane</keyword>
<accession>A0AAW0EV31</accession>
<dbReference type="GO" id="GO:0120539">
    <property type="term" value="F:4-hydroxy-3-methoxy-5-polyprenylbenzoate decarboxylase activity"/>
    <property type="evidence" value="ECO:0007669"/>
    <property type="project" value="UniProtKB-EC"/>
</dbReference>
<keyword evidence="6" id="KW-0479">Metal-binding</keyword>
<feature type="binding site" evidence="6">
    <location>
        <position position="132"/>
    </location>
    <ligand>
        <name>Zn(2+)</name>
        <dbReference type="ChEBI" id="CHEBI:29105"/>
    </ligand>
</feature>
<evidence type="ECO:0000256" key="6">
    <source>
        <dbReference type="HAMAP-Rule" id="MF_03111"/>
    </source>
</evidence>
<dbReference type="PANTHER" id="PTHR12922">
    <property type="entry name" value="UBIQUINONE BIOSYNTHESIS PROTEIN"/>
    <property type="match status" value="1"/>
</dbReference>
<comment type="catalytic activity">
    <reaction evidence="6">
        <text>a 4-hydroxy-3-methoxy-5-(all-trans-polyprenyl)benzoate + H(+) = a 2-methoxy-6-(all-trans-polyprenyl)phenol + CO2</text>
        <dbReference type="Rhea" id="RHEA:81179"/>
        <dbReference type="Rhea" id="RHEA-COMP:9551"/>
        <dbReference type="Rhea" id="RHEA-COMP:10931"/>
        <dbReference type="ChEBI" id="CHEBI:15378"/>
        <dbReference type="ChEBI" id="CHEBI:16526"/>
        <dbReference type="ChEBI" id="CHEBI:62731"/>
        <dbReference type="ChEBI" id="CHEBI:84443"/>
        <dbReference type="EC" id="4.1.1.130"/>
    </reaction>
</comment>
<comment type="caution">
    <text evidence="7">The sequence shown here is derived from an EMBL/GenBank/DDBJ whole genome shotgun (WGS) entry which is preliminary data.</text>
</comment>
<dbReference type="GO" id="GO:0031314">
    <property type="term" value="C:extrinsic component of mitochondrial inner membrane"/>
    <property type="evidence" value="ECO:0007669"/>
    <property type="project" value="UniProtKB-UniRule"/>
</dbReference>
<dbReference type="Pfam" id="PF05019">
    <property type="entry name" value="Coq4"/>
    <property type="match status" value="1"/>
</dbReference>
<comment type="subunit">
    <text evidence="6">Component of a multi-subunit COQ enzyme complex.</text>
</comment>
<dbReference type="PANTHER" id="PTHR12922:SF7">
    <property type="entry name" value="UBIQUINONE BIOSYNTHESIS PROTEIN COQ4 HOMOLOG, MITOCHONDRIAL"/>
    <property type="match status" value="1"/>
</dbReference>
<comment type="cofactor">
    <cofactor evidence="6">
        <name>Zn(2+)</name>
        <dbReference type="ChEBI" id="CHEBI:29105"/>
    </cofactor>
</comment>
<evidence type="ECO:0000256" key="5">
    <source>
        <dbReference type="ARBA" id="ARBA00023239"/>
    </source>
</evidence>
<keyword evidence="5 6" id="KW-0456">Lyase</keyword>
<evidence type="ECO:0000256" key="3">
    <source>
        <dbReference type="ARBA" id="ARBA00023128"/>
    </source>
</evidence>
<proteinExistence type="inferred from homology"/>
<gene>
    <name evidence="7" type="ORF">NESM_000683400</name>
</gene>
<feature type="binding site" evidence="6">
    <location>
        <position position="128"/>
    </location>
    <ligand>
        <name>Zn(2+)</name>
        <dbReference type="ChEBI" id="CHEBI:29105"/>
    </ligand>
</feature>
<protein>
    <recommendedName>
        <fullName evidence="6">Ubiquinone biosynthesis protein COQ4 homolog, mitochondrial</fullName>
    </recommendedName>
    <alternativeName>
        <fullName evidence="6">4-hydroxy-3-methoxy-5-polyprenylbenzoate decarboxylase</fullName>
        <ecNumber evidence="6">4.1.1.130</ecNumber>
    </alternativeName>
    <alternativeName>
        <fullName evidence="6">Coenzyme Q biosynthesis protein 4 homolog</fullName>
    </alternativeName>
</protein>
<evidence type="ECO:0000256" key="2">
    <source>
        <dbReference type="ARBA" id="ARBA00022792"/>
    </source>
</evidence>
<evidence type="ECO:0000313" key="8">
    <source>
        <dbReference type="Proteomes" id="UP001430356"/>
    </source>
</evidence>
<keyword evidence="1 6" id="KW-0831">Ubiquinone biosynthesis</keyword>
<dbReference type="HAMAP" id="MF_03111">
    <property type="entry name" value="Coq4"/>
    <property type="match status" value="1"/>
</dbReference>
<comment type="function">
    <text evidence="6">Lyase that catalyzes the C1-decarboxylation of 4-hydroxy-3-methoxy-5-(all-trans-polyprenyl)benzoic acid into 2-methoxy-6-(all-trans-polyprenyl)phenol during ubiquinone biosynthesis.</text>
</comment>
<keyword evidence="8" id="KW-1185">Reference proteome</keyword>
<dbReference type="Proteomes" id="UP001430356">
    <property type="component" value="Unassembled WGS sequence"/>
</dbReference>
<evidence type="ECO:0000313" key="7">
    <source>
        <dbReference type="EMBL" id="KAK7197361.1"/>
    </source>
</evidence>
<sequence>MQWLPLVATGAAVVRQTGAFAIESLKAIRDPTDADAVSAVGELSSLDSLERVKSCMMADKRGRHLLKYQPIVGDEALEYSRSLAPTTFGFRYAAYMDRNHFTPNGRTAVRHIADPTLAYVMTRYRQCHDFLHTIAGCGRTVEEELAVKILEWKHTGLPLGLLSLVGGAPHLTAAQRARVRLHWEWAADNAPCSRHGAPAVSMYLNVMWEDMLARDYDDVVAHTGITPLPVFLAAREASSRAHAQL</sequence>
<comment type="similarity">
    <text evidence="6">Belongs to the COQ4 family.</text>
</comment>
<dbReference type="GO" id="GO:0008270">
    <property type="term" value="F:zinc ion binding"/>
    <property type="evidence" value="ECO:0007669"/>
    <property type="project" value="UniProtKB-UniRule"/>
</dbReference>
<comment type="pathway">
    <text evidence="6">Cofactor biosynthesis; ubiquinone biosynthesis.</text>
</comment>
<dbReference type="EMBL" id="JAECZO010000103">
    <property type="protein sequence ID" value="KAK7197361.1"/>
    <property type="molecule type" value="Genomic_DNA"/>
</dbReference>
<keyword evidence="6" id="KW-0862">Zinc</keyword>
<keyword evidence="7" id="KW-0830">Ubiquinone</keyword>
<dbReference type="InterPro" id="IPR007715">
    <property type="entry name" value="Coq4"/>
</dbReference>